<evidence type="ECO:0000256" key="10">
    <source>
        <dbReference type="ARBA" id="ARBA00034269"/>
    </source>
</evidence>
<keyword evidence="4" id="KW-1003">Cell membrane</keyword>
<evidence type="ECO:0000256" key="9">
    <source>
        <dbReference type="ARBA" id="ARBA00023136"/>
    </source>
</evidence>
<comment type="subcellular location">
    <subcellularLocation>
        <location evidence="1">Cell membrane</location>
        <topology evidence="1">Multi-pass membrane protein</topology>
    </subcellularLocation>
</comment>
<evidence type="ECO:0000256" key="11">
    <source>
        <dbReference type="ARBA" id="ARBA00045497"/>
    </source>
</evidence>
<dbReference type="GO" id="GO:0015087">
    <property type="term" value="F:cobalt ion transmembrane transporter activity"/>
    <property type="evidence" value="ECO:0007669"/>
    <property type="project" value="TreeGrafter"/>
</dbReference>
<keyword evidence="5 12" id="KW-0812">Transmembrane</keyword>
<evidence type="ECO:0000313" key="14">
    <source>
        <dbReference type="Proteomes" id="UP000886886"/>
    </source>
</evidence>
<dbReference type="Gene3D" id="1.20.58.340">
    <property type="entry name" value="Magnesium transport protein CorA, transmembrane region"/>
    <property type="match status" value="2"/>
</dbReference>
<keyword evidence="3" id="KW-0813">Transport</keyword>
<name>A0A9D1D1J4_9FIRM</name>
<dbReference type="SUPFAM" id="SSF143865">
    <property type="entry name" value="CorA soluble domain-like"/>
    <property type="match status" value="1"/>
</dbReference>
<evidence type="ECO:0000313" key="13">
    <source>
        <dbReference type="EMBL" id="HIQ97295.1"/>
    </source>
</evidence>
<dbReference type="PANTHER" id="PTHR46494:SF1">
    <property type="entry name" value="CORA FAMILY METAL ION TRANSPORTER (EUROFUNG)"/>
    <property type="match status" value="1"/>
</dbReference>
<keyword evidence="9 12" id="KW-0472">Membrane</keyword>
<evidence type="ECO:0000256" key="8">
    <source>
        <dbReference type="ARBA" id="ARBA00023065"/>
    </source>
</evidence>
<protein>
    <recommendedName>
        <fullName evidence="15">Magnesium transport protein CorA</fullName>
    </recommendedName>
</protein>
<reference evidence="13" key="1">
    <citation type="submission" date="2020-10" db="EMBL/GenBank/DDBJ databases">
        <authorList>
            <person name="Gilroy R."/>
        </authorList>
    </citation>
    <scope>NUCLEOTIDE SEQUENCE</scope>
    <source>
        <strain evidence="13">ChiSjej3B21-11622</strain>
    </source>
</reference>
<evidence type="ECO:0000256" key="12">
    <source>
        <dbReference type="SAM" id="Phobius"/>
    </source>
</evidence>
<dbReference type="FunFam" id="1.20.58.340:FF:000004">
    <property type="entry name" value="Magnesium transport protein CorA"/>
    <property type="match status" value="1"/>
</dbReference>
<evidence type="ECO:0000256" key="1">
    <source>
        <dbReference type="ARBA" id="ARBA00004651"/>
    </source>
</evidence>
<dbReference type="PANTHER" id="PTHR46494">
    <property type="entry name" value="CORA FAMILY METAL ION TRANSPORTER (EUROFUNG)"/>
    <property type="match status" value="1"/>
</dbReference>
<comment type="caution">
    <text evidence="13">The sequence shown here is derived from an EMBL/GenBank/DDBJ whole genome shotgun (WGS) entry which is preliminary data.</text>
</comment>
<comment type="catalytic activity">
    <reaction evidence="10">
        <text>Mg(2+)(in) = Mg(2+)(out)</text>
        <dbReference type="Rhea" id="RHEA:29827"/>
        <dbReference type="ChEBI" id="CHEBI:18420"/>
    </reaction>
</comment>
<evidence type="ECO:0000256" key="3">
    <source>
        <dbReference type="ARBA" id="ARBA00022448"/>
    </source>
</evidence>
<dbReference type="Proteomes" id="UP000886886">
    <property type="component" value="Unassembled WGS sequence"/>
</dbReference>
<comment type="similarity">
    <text evidence="2">Belongs to the CorA metal ion transporter (MIT) (TC 1.A.35) family.</text>
</comment>
<dbReference type="GO" id="GO:0005886">
    <property type="term" value="C:plasma membrane"/>
    <property type="evidence" value="ECO:0007669"/>
    <property type="project" value="UniProtKB-SubCell"/>
</dbReference>
<keyword evidence="8" id="KW-0406">Ion transport</keyword>
<evidence type="ECO:0000256" key="2">
    <source>
        <dbReference type="ARBA" id="ARBA00009765"/>
    </source>
</evidence>
<dbReference type="InterPro" id="IPR002523">
    <property type="entry name" value="MgTranspt_CorA/ZnTranspt_ZntB"/>
</dbReference>
<keyword evidence="6" id="KW-0460">Magnesium</keyword>
<feature type="transmembrane region" description="Helical" evidence="12">
    <location>
        <begin position="229"/>
        <end position="249"/>
    </location>
</feature>
<organism evidence="13 14">
    <name type="scientific">Candidatus Limivivens merdigallinarum</name>
    <dbReference type="NCBI Taxonomy" id="2840859"/>
    <lineage>
        <taxon>Bacteria</taxon>
        <taxon>Bacillati</taxon>
        <taxon>Bacillota</taxon>
        <taxon>Clostridia</taxon>
        <taxon>Lachnospirales</taxon>
        <taxon>Lachnospiraceae</taxon>
        <taxon>Lachnospiraceae incertae sedis</taxon>
        <taxon>Candidatus Limivivens</taxon>
    </lineage>
</organism>
<evidence type="ECO:0008006" key="15">
    <source>
        <dbReference type="Google" id="ProtNLM"/>
    </source>
</evidence>
<comment type="function">
    <text evidence="11">Mediates influx of magnesium ions. Alternates between open and closed states. Activated by low cytoplasmic Mg(2+) levels. Inactive when cytoplasmic Mg(2+) levels are high.</text>
</comment>
<keyword evidence="7 12" id="KW-1133">Transmembrane helix</keyword>
<proteinExistence type="inferred from homology"/>
<reference evidence="13" key="2">
    <citation type="journal article" date="2021" name="PeerJ">
        <title>Extensive microbial diversity within the chicken gut microbiome revealed by metagenomics and culture.</title>
        <authorList>
            <person name="Gilroy R."/>
            <person name="Ravi A."/>
            <person name="Getino M."/>
            <person name="Pursley I."/>
            <person name="Horton D.L."/>
            <person name="Alikhan N.F."/>
            <person name="Baker D."/>
            <person name="Gharbi K."/>
            <person name="Hall N."/>
            <person name="Watson M."/>
            <person name="Adriaenssens E.M."/>
            <person name="Foster-Nyarko E."/>
            <person name="Jarju S."/>
            <person name="Secka A."/>
            <person name="Antonio M."/>
            <person name="Oren A."/>
            <person name="Chaudhuri R.R."/>
            <person name="La Ragione R."/>
            <person name="Hildebrand F."/>
            <person name="Pallen M.J."/>
        </authorList>
    </citation>
    <scope>NUCLEOTIDE SEQUENCE</scope>
    <source>
        <strain evidence="13">ChiSjej3B21-11622</strain>
    </source>
</reference>
<gene>
    <name evidence="13" type="ORF">IAB26_12115</name>
</gene>
<dbReference type="EMBL" id="DVFT01000177">
    <property type="protein sequence ID" value="HIQ97295.1"/>
    <property type="molecule type" value="Genomic_DNA"/>
</dbReference>
<dbReference type="CDD" id="cd12826">
    <property type="entry name" value="EcCorA_ZntB-like_u1"/>
    <property type="match status" value="1"/>
</dbReference>
<sequence>MSSLSESVLVLREKECERHPYLKEHLYFHTFDTSHIRFCKAESYPDHIVGTFAIPSKKENHAPIRFAYALDKEHLIFIDESGFVKSALKKITEQKNALHEDHGGLICLFLEYIIRNDLIYLTEYEDRLADMESHILSGEITHCDRKIMDCQKDILKRYHYYLQLSDLATVFEEEEDLLFSKEVKRYFGIYSDRIDRLKNQSQLLRDYVAQIQQVYQSQLDIRQNNIMKILTIVTTIFLPLSLIAGWYGMNFTNMPELAWKYGYLAVILVSLLIILFCIWLFKKMKFW</sequence>
<dbReference type="GO" id="GO:0050897">
    <property type="term" value="F:cobalt ion binding"/>
    <property type="evidence" value="ECO:0007669"/>
    <property type="project" value="TreeGrafter"/>
</dbReference>
<dbReference type="InterPro" id="IPR045863">
    <property type="entry name" value="CorA_TM1_TM2"/>
</dbReference>
<dbReference type="AlphaFoldDB" id="A0A9D1D1J4"/>
<evidence type="ECO:0000256" key="7">
    <source>
        <dbReference type="ARBA" id="ARBA00022989"/>
    </source>
</evidence>
<evidence type="ECO:0000256" key="5">
    <source>
        <dbReference type="ARBA" id="ARBA00022692"/>
    </source>
</evidence>
<dbReference type="GO" id="GO:0000287">
    <property type="term" value="F:magnesium ion binding"/>
    <property type="evidence" value="ECO:0007669"/>
    <property type="project" value="TreeGrafter"/>
</dbReference>
<dbReference type="InterPro" id="IPR045861">
    <property type="entry name" value="CorA_cytoplasmic_dom"/>
</dbReference>
<feature type="transmembrane region" description="Helical" evidence="12">
    <location>
        <begin position="261"/>
        <end position="281"/>
    </location>
</feature>
<dbReference type="SUPFAM" id="SSF144083">
    <property type="entry name" value="Magnesium transport protein CorA, transmembrane region"/>
    <property type="match status" value="1"/>
</dbReference>
<dbReference type="GO" id="GO:0015095">
    <property type="term" value="F:magnesium ion transmembrane transporter activity"/>
    <property type="evidence" value="ECO:0007669"/>
    <property type="project" value="TreeGrafter"/>
</dbReference>
<evidence type="ECO:0000256" key="6">
    <source>
        <dbReference type="ARBA" id="ARBA00022842"/>
    </source>
</evidence>
<evidence type="ECO:0000256" key="4">
    <source>
        <dbReference type="ARBA" id="ARBA00022475"/>
    </source>
</evidence>
<accession>A0A9D1D1J4</accession>
<dbReference type="Pfam" id="PF01544">
    <property type="entry name" value="CorA"/>
    <property type="match status" value="1"/>
</dbReference>